<dbReference type="AlphaFoldDB" id="A0A0U5GK37"/>
<accession>A0A0U5GK37</accession>
<keyword evidence="4" id="KW-0804">Transcription</keyword>
<dbReference type="PANTHER" id="PTHR47425">
    <property type="entry name" value="FARB-RELATED"/>
    <property type="match status" value="1"/>
</dbReference>
<dbReference type="CDD" id="cd12148">
    <property type="entry name" value="fungal_TF_MHR"/>
    <property type="match status" value="1"/>
</dbReference>
<evidence type="ECO:0000256" key="3">
    <source>
        <dbReference type="ARBA" id="ARBA00023125"/>
    </source>
</evidence>
<evidence type="ECO:0000313" key="9">
    <source>
        <dbReference type="Proteomes" id="UP000054771"/>
    </source>
</evidence>
<evidence type="ECO:0000256" key="2">
    <source>
        <dbReference type="ARBA" id="ARBA00023015"/>
    </source>
</evidence>
<organism evidence="8 9">
    <name type="scientific">Aspergillus calidoustus</name>
    <dbReference type="NCBI Taxonomy" id="454130"/>
    <lineage>
        <taxon>Eukaryota</taxon>
        <taxon>Fungi</taxon>
        <taxon>Dikarya</taxon>
        <taxon>Ascomycota</taxon>
        <taxon>Pezizomycotina</taxon>
        <taxon>Eurotiomycetes</taxon>
        <taxon>Eurotiomycetidae</taxon>
        <taxon>Eurotiales</taxon>
        <taxon>Aspergillaceae</taxon>
        <taxon>Aspergillus</taxon>
        <taxon>Aspergillus subgen. Nidulantes</taxon>
    </lineage>
</organism>
<dbReference type="Pfam" id="PF00172">
    <property type="entry name" value="Zn_clus"/>
    <property type="match status" value="1"/>
</dbReference>
<keyword evidence="5" id="KW-0539">Nucleus</keyword>
<keyword evidence="9" id="KW-1185">Reference proteome</keyword>
<dbReference type="PANTHER" id="PTHR47425:SF2">
    <property type="entry name" value="FARB-RELATED"/>
    <property type="match status" value="1"/>
</dbReference>
<dbReference type="STRING" id="454130.A0A0U5GK37"/>
<dbReference type="EMBL" id="CDMC01000024">
    <property type="protein sequence ID" value="CEL11320.1"/>
    <property type="molecule type" value="Genomic_DNA"/>
</dbReference>
<dbReference type="PROSITE" id="PS00463">
    <property type="entry name" value="ZN2_CY6_FUNGAL_1"/>
    <property type="match status" value="1"/>
</dbReference>
<evidence type="ECO:0000256" key="5">
    <source>
        <dbReference type="ARBA" id="ARBA00023242"/>
    </source>
</evidence>
<dbReference type="GO" id="GO:0000981">
    <property type="term" value="F:DNA-binding transcription factor activity, RNA polymerase II-specific"/>
    <property type="evidence" value="ECO:0007669"/>
    <property type="project" value="InterPro"/>
</dbReference>
<dbReference type="SUPFAM" id="SSF57701">
    <property type="entry name" value="Zn2/Cys6 DNA-binding domain"/>
    <property type="match status" value="1"/>
</dbReference>
<dbReference type="InterPro" id="IPR052761">
    <property type="entry name" value="Fungal_Detox/Toxin_TFs"/>
</dbReference>
<keyword evidence="2" id="KW-0805">Transcription regulation</keyword>
<feature type="region of interest" description="Disordered" evidence="6">
    <location>
        <begin position="685"/>
        <end position="704"/>
    </location>
</feature>
<keyword evidence="1" id="KW-0479">Metal-binding</keyword>
<evidence type="ECO:0000256" key="6">
    <source>
        <dbReference type="SAM" id="MobiDB-lite"/>
    </source>
</evidence>
<dbReference type="GO" id="GO:0003677">
    <property type="term" value="F:DNA binding"/>
    <property type="evidence" value="ECO:0007669"/>
    <property type="project" value="UniProtKB-KW"/>
</dbReference>
<dbReference type="Proteomes" id="UP000054771">
    <property type="component" value="Unassembled WGS sequence"/>
</dbReference>
<dbReference type="SMART" id="SM00906">
    <property type="entry name" value="Fungal_trans"/>
    <property type="match status" value="1"/>
</dbReference>
<dbReference type="InterPro" id="IPR036864">
    <property type="entry name" value="Zn2-C6_fun-type_DNA-bd_sf"/>
</dbReference>
<evidence type="ECO:0000259" key="7">
    <source>
        <dbReference type="PROSITE" id="PS50048"/>
    </source>
</evidence>
<dbReference type="Gene3D" id="4.10.240.10">
    <property type="entry name" value="Zn(2)-C6 fungal-type DNA-binding domain"/>
    <property type="match status" value="1"/>
</dbReference>
<dbReference type="GO" id="GO:0008270">
    <property type="term" value="F:zinc ion binding"/>
    <property type="evidence" value="ECO:0007669"/>
    <property type="project" value="InterPro"/>
</dbReference>
<proteinExistence type="predicted"/>
<name>A0A0U5GK37_ASPCI</name>
<keyword evidence="3" id="KW-0238">DNA-binding</keyword>
<gene>
    <name evidence="8" type="ORF">ASPCAL14423</name>
</gene>
<dbReference type="OrthoDB" id="4161332at2759"/>
<dbReference type="Pfam" id="PF04082">
    <property type="entry name" value="Fungal_trans"/>
    <property type="match status" value="1"/>
</dbReference>
<dbReference type="InterPro" id="IPR007219">
    <property type="entry name" value="XnlR_reg_dom"/>
</dbReference>
<feature type="domain" description="Zn(2)-C6 fungal-type" evidence="7">
    <location>
        <begin position="23"/>
        <end position="53"/>
    </location>
</feature>
<dbReference type="OMA" id="CHYNILR"/>
<evidence type="ECO:0000313" key="8">
    <source>
        <dbReference type="EMBL" id="CEL11320.1"/>
    </source>
</evidence>
<evidence type="ECO:0000256" key="1">
    <source>
        <dbReference type="ARBA" id="ARBA00022723"/>
    </source>
</evidence>
<feature type="region of interest" description="Disordered" evidence="6">
    <location>
        <begin position="60"/>
        <end position="84"/>
    </location>
</feature>
<dbReference type="GO" id="GO:0006351">
    <property type="term" value="P:DNA-templated transcription"/>
    <property type="evidence" value="ECO:0007669"/>
    <property type="project" value="InterPro"/>
</dbReference>
<reference evidence="9" key="1">
    <citation type="journal article" date="2016" name="Genome Announc.">
        <title>Draft genome sequences of fungus Aspergillus calidoustus.</title>
        <authorList>
            <person name="Horn F."/>
            <person name="Linde J."/>
            <person name="Mattern D.J."/>
            <person name="Walther G."/>
            <person name="Guthke R."/>
            <person name="Scherlach K."/>
            <person name="Martin K."/>
            <person name="Brakhage A.A."/>
            <person name="Petzke L."/>
            <person name="Valiante V."/>
        </authorList>
    </citation>
    <scope>NUCLEOTIDE SEQUENCE [LARGE SCALE GENOMIC DNA]</scope>
    <source>
        <strain evidence="9">SF006504</strain>
    </source>
</reference>
<protein>
    <recommendedName>
        <fullName evidence="7">Zn(2)-C6 fungal-type domain-containing protein</fullName>
    </recommendedName>
</protein>
<sequence>MDTTNVDPLTDPSAAKRKRSRVACDFCHSRKVRCDLTVTGAPCTNCRLDKQSCFVRESRHKRTRKANARHEAAQQRASPAASPGQLATTFPFDMGFRETTDELGDVDGLLFNIPFDAFSPSGRAFPAGADGLSSIPPMMDQSMTSSDAAALDKSIIFSYYEFLELKDLSRLSPTDVRFLDSKGCFRVPSRPYLDEFLHKYFLYVHPCYPVVDEAEFWSLYNQEGLWDGQSKISLMLFQAMLFAASAYVSLRSLRAIGSDNTHEARDTLHKRAALLHQFRADADNTTTAQVGLLLSFNVSPMDVHNNSSFLTIAIQAARATQAHLYKALTHLPKRQRAYKKRLWWCCVVRDRCIALGMRRPLQITPDTFNPREEPLVEEDMEGEMAISKVYDLDIKRCLTRVFVVQCDLAAALTSTIMTVSPPDSLPIPLSATYEDLLRIFAASEGCRQELQAWFKKSEEQLRHASRTGLGRTRLMTLYVDWQWIYYFTAQMALSHLIIFASSTTSHALRPEWIVRLDISKSDLLTAFTGLKNVFKRLVASNLVGYLPISATAYTAFPLLLVSLDVELSRSEHEKGQRMQDLSVCTEAMKQFGHRFRFTQFVSDIVCKVLQLLNGASWQLSVPRRNRNPAGKATTVEVDSRPQAWSDVYLQTPQLYFKLLFSLEHSLCWGKMPSTAELPDWSRGHSASSHNITPRLSKLPSHGRDVGRRADQVQRSHRVSTSIAQLPQEVPSQWISHEQWNSLLSIPPSLPEPVYGKDLTGLHNNDGISFSLLNTPAISHDRHETSLDTGGADSDGGETISDTLSQMLQYSCPAIG</sequence>
<dbReference type="InterPro" id="IPR001138">
    <property type="entry name" value="Zn2Cys6_DnaBD"/>
</dbReference>
<evidence type="ECO:0000256" key="4">
    <source>
        <dbReference type="ARBA" id="ARBA00023163"/>
    </source>
</evidence>
<dbReference type="PROSITE" id="PS50048">
    <property type="entry name" value="ZN2_CY6_FUNGAL_2"/>
    <property type="match status" value="1"/>
</dbReference>
<dbReference type="CDD" id="cd00067">
    <property type="entry name" value="GAL4"/>
    <property type="match status" value="1"/>
</dbReference>
<feature type="compositionally biased region" description="Low complexity" evidence="6">
    <location>
        <begin position="74"/>
        <end position="83"/>
    </location>
</feature>
<dbReference type="SMART" id="SM00066">
    <property type="entry name" value="GAL4"/>
    <property type="match status" value="1"/>
</dbReference>